<protein>
    <submittedName>
        <fullName evidence="2">Uncharacterized protein</fullName>
    </submittedName>
</protein>
<keyword evidence="1" id="KW-0472">Membrane</keyword>
<sequence length="129" mass="14898">MIKEVLYLSILFLVGYFVLSYFFNFYNISGKFIANQFLNQTNNINYQSPVSYVIYDYNINNQSLLYLVQSGMDGCIKNVYVGNQEVNFSYNLSNSYTYQLYVDYPVDVGDNITITFCNGQSNLYTISNG</sequence>
<keyword evidence="1" id="KW-0812">Transmembrane</keyword>
<gene>
    <name evidence="2" type="ORF">MJ1_0198</name>
</gene>
<dbReference type="RefSeq" id="WP_258393406.1">
    <property type="nucleotide sequence ID" value="NZ_AP019769.1"/>
</dbReference>
<organism evidence="2 3">
    <name type="scientific">Nanobdella aerobiophila</name>
    <dbReference type="NCBI Taxonomy" id="2586965"/>
    <lineage>
        <taxon>Archaea</taxon>
        <taxon>Nanobdellota</taxon>
        <taxon>Nanobdellia</taxon>
        <taxon>Nanobdellales</taxon>
        <taxon>Nanobdellaceae</taxon>
        <taxon>Nanobdella</taxon>
    </lineage>
</organism>
<evidence type="ECO:0000313" key="2">
    <source>
        <dbReference type="EMBL" id="BBL45369.1"/>
    </source>
</evidence>
<dbReference type="Proteomes" id="UP001055553">
    <property type="component" value="Chromosome"/>
</dbReference>
<evidence type="ECO:0000256" key="1">
    <source>
        <dbReference type="SAM" id="Phobius"/>
    </source>
</evidence>
<dbReference type="EMBL" id="AP019769">
    <property type="protein sequence ID" value="BBL45369.1"/>
    <property type="molecule type" value="Genomic_DNA"/>
</dbReference>
<reference evidence="3" key="1">
    <citation type="journal article" date="2022" name="Int. J. Syst. Evol. Microbiol.">
        <title>Nanobdella aerobiophila gen. nov., sp. nov., a thermoacidophilic, obligate ectosymbiotic archaeon, and proposal of Nanobdellaceae fam. nov., Nanobdellales ord. nov. and Nanobdellia class. nov.</title>
        <authorList>
            <person name="Kato S."/>
            <person name="Ogasawara A."/>
            <person name="Itoh T."/>
            <person name="Sakai H.D."/>
            <person name="Shimizu M."/>
            <person name="Yuki M."/>
            <person name="Kaneko M."/>
            <person name="Takashina T."/>
            <person name="Ohkuma M."/>
        </authorList>
    </citation>
    <scope>NUCLEOTIDE SEQUENCE [LARGE SCALE GENOMIC DNA]</scope>
    <source>
        <strain evidence="3">MJ1</strain>
    </source>
</reference>
<dbReference type="GeneID" id="74568149"/>
<name>A0A915WRL7_9ARCH</name>
<evidence type="ECO:0000313" key="3">
    <source>
        <dbReference type="Proteomes" id="UP001055553"/>
    </source>
</evidence>
<dbReference type="KEGG" id="naer:MJ1_0198"/>
<keyword evidence="1" id="KW-1133">Transmembrane helix</keyword>
<dbReference type="AlphaFoldDB" id="A0A915WRL7"/>
<proteinExistence type="predicted"/>
<accession>A0A915WRL7</accession>
<feature type="transmembrane region" description="Helical" evidence="1">
    <location>
        <begin position="6"/>
        <end position="26"/>
    </location>
</feature>
<keyword evidence="3" id="KW-1185">Reference proteome</keyword>